<keyword evidence="5 8" id="KW-0067">ATP-binding</keyword>
<dbReference type="OMA" id="WQSFGSM"/>
<dbReference type="InterPro" id="IPR002498">
    <property type="entry name" value="PInositol-4-P-4/5-kinase_core"/>
</dbReference>
<dbReference type="FunFam" id="3.30.800.10:FF:000010">
    <property type="entry name" value="Putative 1-phosphatidylinositol-3-phosphate 5-kinase FAB1C"/>
    <property type="match status" value="1"/>
</dbReference>
<dbReference type="InterPro" id="IPR044769">
    <property type="entry name" value="PIKfyve_PIPKc"/>
</dbReference>
<protein>
    <recommendedName>
        <fullName evidence="1">1-phosphatidylinositol-3-phosphate 5-kinase</fullName>
        <ecNumber evidence="1">2.7.1.150</ecNumber>
    </recommendedName>
    <alternativeName>
        <fullName evidence="7">Phosphatidylinositol 3-phosphate 5-kinase type III</fullName>
    </alternativeName>
</protein>
<keyword evidence="12" id="KW-1185">Reference proteome</keyword>
<feature type="region of interest" description="Disordered" evidence="9">
    <location>
        <begin position="248"/>
        <end position="269"/>
    </location>
</feature>
<evidence type="ECO:0000256" key="7">
    <source>
        <dbReference type="ARBA" id="ARBA00077223"/>
    </source>
</evidence>
<dbReference type="Gene3D" id="3.30.800.10">
    <property type="entry name" value="Phosphatidylinositol Phosphate Kinase II Beta"/>
    <property type="match status" value="1"/>
</dbReference>
<comment type="subunit">
    <text evidence="6">Component of the PI(3,5)P2 regulatory complex at least composed of ATG18, SAC/FIG4, FAB1 and VAC14.</text>
</comment>
<evidence type="ECO:0000256" key="8">
    <source>
        <dbReference type="PROSITE-ProRule" id="PRU00781"/>
    </source>
</evidence>
<dbReference type="GO" id="GO:0010008">
    <property type="term" value="C:endosome membrane"/>
    <property type="evidence" value="ECO:0007669"/>
    <property type="project" value="TreeGrafter"/>
</dbReference>
<evidence type="ECO:0000256" key="1">
    <source>
        <dbReference type="ARBA" id="ARBA00012009"/>
    </source>
</evidence>
<dbReference type="InterPro" id="IPR002423">
    <property type="entry name" value="Cpn60/GroEL/TCP-1"/>
</dbReference>
<dbReference type="InterPro" id="IPR027483">
    <property type="entry name" value="PInositol-4-P-4/5-kinase_C_sf"/>
</dbReference>
<dbReference type="SUPFAM" id="SSF56104">
    <property type="entry name" value="SAICAR synthase-like"/>
    <property type="match status" value="1"/>
</dbReference>
<dbReference type="EnsemblPlants" id="Kaladp0442s0012.2.v1.1">
    <property type="protein sequence ID" value="Kaladp0442s0012.2.v1.1"/>
    <property type="gene ID" value="Kaladp0442s0012.v1.1"/>
</dbReference>
<dbReference type="FunFam" id="3.50.7.10:FF:000007">
    <property type="entry name" value="1-phosphatidylinositol 3-phosphate 5-kinase isoform X1"/>
    <property type="match status" value="1"/>
</dbReference>
<feature type="region of interest" description="Disordered" evidence="9">
    <location>
        <begin position="641"/>
        <end position="672"/>
    </location>
</feature>
<keyword evidence="2 8" id="KW-0808">Transferase</keyword>
<evidence type="ECO:0000256" key="6">
    <source>
        <dbReference type="ARBA" id="ARBA00023464"/>
    </source>
</evidence>
<evidence type="ECO:0000256" key="2">
    <source>
        <dbReference type="ARBA" id="ARBA00022679"/>
    </source>
</evidence>
<dbReference type="Gramene" id="Kaladp0442s0012.2.v1.1">
    <property type="protein sequence ID" value="Kaladp0442s0012.2.v1.1"/>
    <property type="gene ID" value="Kaladp0442s0012.v1.1"/>
</dbReference>
<dbReference type="GO" id="GO:0005524">
    <property type="term" value="F:ATP binding"/>
    <property type="evidence" value="ECO:0007669"/>
    <property type="project" value="UniProtKB-UniRule"/>
</dbReference>
<evidence type="ECO:0000313" key="11">
    <source>
        <dbReference type="EnsemblPlants" id="Kaladp0442s0012.2.v1.1"/>
    </source>
</evidence>
<dbReference type="GO" id="GO:0046854">
    <property type="term" value="P:phosphatidylinositol phosphate biosynthetic process"/>
    <property type="evidence" value="ECO:0007669"/>
    <property type="project" value="TreeGrafter"/>
</dbReference>
<keyword evidence="4 8" id="KW-0418">Kinase</keyword>
<accession>A0A7N1A8F9</accession>
<dbReference type="CDD" id="cd03334">
    <property type="entry name" value="Fab1_TCP"/>
    <property type="match status" value="1"/>
</dbReference>
<feature type="region of interest" description="Disordered" evidence="9">
    <location>
        <begin position="208"/>
        <end position="233"/>
    </location>
</feature>
<dbReference type="GO" id="GO:0000285">
    <property type="term" value="F:1-phosphatidylinositol-3-phosphate 5-kinase activity"/>
    <property type="evidence" value="ECO:0007669"/>
    <property type="project" value="UniProtKB-EC"/>
</dbReference>
<evidence type="ECO:0000256" key="9">
    <source>
        <dbReference type="SAM" id="MobiDB-lite"/>
    </source>
</evidence>
<sequence length="1678" mass="186791">MISCVAGESNRPITQIRTCDCGFASEVSTKCNCESCGRMMCEKCMHEYECVVSVPSNELDSASETEEIRRCCRYCVETNILSSSKSGGKVHPSALSQQICESPSTSSGDGKEKVNGMVGHDYLRSPRVCAVLAPKYHSYSPDKVTCSNFSSYSGPLFPVSVQRSCSRSDEDDTEHCENNLFSPSSCQDLSDLDTNSFYGMHERYFNSVDSSPIDSPSSNYSTSHRLEISPEGQADVSRSAFVTRFKLETTDEEKTNENSSDLSVGRQEQKPLDFDNSGLIWYPPPPENESYDADNNFFSYDDEDDDVGEAGAMFSSSTNLESMFQAKEKHSEESKESGVGVLDHFRALVSNLLQGEGFIVGKENSDGDWLDIVSNLAWQAANFVKPDTSRGGSMDPNDYVKIKCVSTGTPNDSTLIKGVVCTKNIKHKRMTSQYKNARLLLLGGALEYQRVQNQLASMDTLLQQEIDHLKMIVSKIEAHRPNVLLVEKSVSSYAQEYLLEKEISLVLNVKRPLLERIAQCSGAIITQSLENISTARLGHCELFHLERVCEEHGSGNQLNKKTTKTLMFFEGCPRRLGCTVLLKGMSREELKKVKHIVQYALFAAYHLSLETSFLADEGASIPKRAQYPALAVPEKISLDSSISNISNSAPDQDVEPSPSQSEETKSSGSQHQKWNTFTDQNQHNFPFTPCFVDSGSPHPTDSFDKDLTVSVGQKLYDLKTADVLCCNSHDNSPTETQTIEIHEPSSPEIPQESDNPHKYFSGTESQQSILVSFSSCCVPKETLCERSRLLRIKFYGCFDKPLGRYLRDDLFSQKSYCPSCEEPAEAHVQCFTHQLGSLTISVKRLPNVKLSGEQDGKIWMWHRCLKCAHVDGIPPATRRVIMSDAAWGLSFGKFLELSFSNHATANRVATCGHSLQRDCLRYYGSGNMVAFFRYSPIDILSVHLPPSLIEFDDHIQDSWIKKEAAELLSKAETLYAEVSSVLHSIEQKSTAGRDPSDANELLGHVMDLKDLADKENNHYKDVLQPSCSEVSKQDPMAVDILELNSLRRSLLIGSHVWDRRLYTLDSLINTLTPSLKTSLGESFSAGLNDEFHHRNRRLESRFNVVSSNLEVAITEESCLEQKEGSDESAADTSVVEVPVLASDCNEEGAHAVGQDIESNLSDKIDLAWSGTDSAETPADEPSSDSAVQQKLDSPPLRSLTAPVRVYSFDSAPREKFQRGSSPSTLHLSTHRSFHVSADYGSLVKDPTSDIRRTLSQVLPQEARDMDNILKSTPSLISSANHIAEGARLLLPQTGQSNITIAVYDNELTSIISYALSCREYENWISDKPVQNEAVANVSESHKEGTLASALSSWQSFGSLDMEYIHYKSYGSEDLSASIGSLFTDSKKSPHLRLSFKDESLTAGSRAKFSVICYFAKQFESLRKKCCPSEVNFIRSLSRCSTWSAQGGKSNVYFAKTSDERFIIKQVTKTELDSFEEFAPEYFKYLTNSISSGSPTCLAKILGLYQVTAKNSNGGKVTKMDVMVMENLFYKRKVSRVYDLKGSARSRYNADTTGENKVLLDTNLLETLRTNPIFLGSKAKRSLERAVWNDTSFLASVDVMDYSLLVGVDNESKELVLGIIDYMRQYTWDKHLETWVKASGILGGPKNASPTIISPKQYKRRFRKAMTTYFLTVPDQWPS</sequence>
<feature type="compositionally biased region" description="Polar residues" evidence="9">
    <location>
        <begin position="657"/>
        <end position="672"/>
    </location>
</feature>
<evidence type="ECO:0000313" key="12">
    <source>
        <dbReference type="Proteomes" id="UP000594263"/>
    </source>
</evidence>
<proteinExistence type="predicted"/>
<dbReference type="Pfam" id="PF00118">
    <property type="entry name" value="Cpn60_TCP1"/>
    <property type="match status" value="1"/>
</dbReference>
<evidence type="ECO:0000256" key="4">
    <source>
        <dbReference type="ARBA" id="ARBA00022777"/>
    </source>
</evidence>
<feature type="region of interest" description="Disordered" evidence="9">
    <location>
        <begin position="1170"/>
        <end position="1194"/>
    </location>
</feature>
<evidence type="ECO:0000256" key="3">
    <source>
        <dbReference type="ARBA" id="ARBA00022741"/>
    </source>
</evidence>
<dbReference type="FunFam" id="3.30.810.10:FF:000001">
    <property type="entry name" value="1-phosphatidylinositol 3-phosphate 5-kinase FAB1"/>
    <property type="match status" value="1"/>
</dbReference>
<organism evidence="11 12">
    <name type="scientific">Kalanchoe fedtschenkoi</name>
    <name type="common">Lavender scallops</name>
    <name type="synonym">South American air plant</name>
    <dbReference type="NCBI Taxonomy" id="63787"/>
    <lineage>
        <taxon>Eukaryota</taxon>
        <taxon>Viridiplantae</taxon>
        <taxon>Streptophyta</taxon>
        <taxon>Embryophyta</taxon>
        <taxon>Tracheophyta</taxon>
        <taxon>Spermatophyta</taxon>
        <taxon>Magnoliopsida</taxon>
        <taxon>eudicotyledons</taxon>
        <taxon>Gunneridae</taxon>
        <taxon>Pentapetalae</taxon>
        <taxon>Saxifragales</taxon>
        <taxon>Crassulaceae</taxon>
        <taxon>Kalanchoe</taxon>
    </lineage>
</organism>
<dbReference type="SUPFAM" id="SSF52029">
    <property type="entry name" value="GroEL apical domain-like"/>
    <property type="match status" value="1"/>
</dbReference>
<dbReference type="Gene3D" id="3.30.810.10">
    <property type="entry name" value="2-Layer Sandwich"/>
    <property type="match status" value="1"/>
</dbReference>
<evidence type="ECO:0000256" key="5">
    <source>
        <dbReference type="ARBA" id="ARBA00022840"/>
    </source>
</evidence>
<evidence type="ECO:0000259" key="10">
    <source>
        <dbReference type="PROSITE" id="PS51455"/>
    </source>
</evidence>
<feature type="domain" description="PIPK" evidence="10">
    <location>
        <begin position="1349"/>
        <end position="1669"/>
    </location>
</feature>
<dbReference type="Gene3D" id="3.50.7.10">
    <property type="entry name" value="GroEL"/>
    <property type="match status" value="1"/>
</dbReference>
<dbReference type="InterPro" id="IPR027409">
    <property type="entry name" value="GroEL-like_apical_dom_sf"/>
</dbReference>
<dbReference type="Pfam" id="PF01504">
    <property type="entry name" value="PIP5K"/>
    <property type="match status" value="1"/>
</dbReference>
<dbReference type="PANTHER" id="PTHR45748:SF14">
    <property type="entry name" value="1-PHOSPHATIDYLINOSITOL-3-PHOSPHATE 5-KINASE FAB1C-RELATED"/>
    <property type="match status" value="1"/>
</dbReference>
<reference evidence="11" key="1">
    <citation type="submission" date="2021-01" db="UniProtKB">
        <authorList>
            <consortium name="EnsemblPlants"/>
        </authorList>
    </citation>
    <scope>IDENTIFICATION</scope>
</reference>
<dbReference type="InterPro" id="IPR027484">
    <property type="entry name" value="PInositol-4-P-5-kinase_N"/>
</dbReference>
<dbReference type="EC" id="2.7.1.150" evidence="1"/>
<dbReference type="Proteomes" id="UP000594263">
    <property type="component" value="Unplaced"/>
</dbReference>
<dbReference type="EnsemblPlants" id="Kaladp0442s0012.1.v1.1">
    <property type="protein sequence ID" value="Kaladp0442s0012.1.v1.1"/>
    <property type="gene ID" value="Kaladp0442s0012.v1.1"/>
</dbReference>
<dbReference type="PANTHER" id="PTHR45748">
    <property type="entry name" value="1-PHOSPHATIDYLINOSITOL 3-PHOSPHATE 5-KINASE-RELATED"/>
    <property type="match status" value="1"/>
</dbReference>
<name>A0A7N1A8F9_KALFE</name>
<feature type="compositionally biased region" description="Low complexity" evidence="9">
    <location>
        <begin position="208"/>
        <end position="223"/>
    </location>
</feature>
<dbReference type="PROSITE" id="PS51455">
    <property type="entry name" value="PIPK"/>
    <property type="match status" value="1"/>
</dbReference>
<dbReference type="Gramene" id="Kaladp0442s0012.1.v1.1">
    <property type="protein sequence ID" value="Kaladp0442s0012.1.v1.1"/>
    <property type="gene ID" value="Kaladp0442s0012.v1.1"/>
</dbReference>
<dbReference type="CDD" id="cd17300">
    <property type="entry name" value="PIPKc_PIKfyve"/>
    <property type="match status" value="1"/>
</dbReference>
<keyword evidence="3 8" id="KW-0547">Nucleotide-binding</keyword>
<dbReference type="SMART" id="SM00330">
    <property type="entry name" value="PIPKc"/>
    <property type="match status" value="1"/>
</dbReference>